<dbReference type="VEuPathDB" id="FungiDB:SeMB42_g03821"/>
<organism evidence="3 4">
    <name type="scientific">Synchytrium endobioticum</name>
    <dbReference type="NCBI Taxonomy" id="286115"/>
    <lineage>
        <taxon>Eukaryota</taxon>
        <taxon>Fungi</taxon>
        <taxon>Fungi incertae sedis</taxon>
        <taxon>Chytridiomycota</taxon>
        <taxon>Chytridiomycota incertae sedis</taxon>
        <taxon>Chytridiomycetes</taxon>
        <taxon>Synchytriales</taxon>
        <taxon>Synchytriaceae</taxon>
        <taxon>Synchytrium</taxon>
    </lineage>
</organism>
<dbReference type="SUPFAM" id="SSF48065">
    <property type="entry name" value="DBL homology domain (DH-domain)"/>
    <property type="match status" value="1"/>
</dbReference>
<evidence type="ECO:0000313" key="3">
    <source>
        <dbReference type="EMBL" id="TPX46097.1"/>
    </source>
</evidence>
<dbReference type="Proteomes" id="UP000317494">
    <property type="component" value="Unassembled WGS sequence"/>
</dbReference>
<feature type="coiled-coil region" evidence="1">
    <location>
        <begin position="1217"/>
        <end position="1251"/>
    </location>
</feature>
<feature type="region of interest" description="Disordered" evidence="2">
    <location>
        <begin position="1114"/>
        <end position="1143"/>
    </location>
</feature>
<keyword evidence="4" id="KW-1185">Reference proteome</keyword>
<comment type="caution">
    <text evidence="3">The sequence shown here is derived from an EMBL/GenBank/DDBJ whole genome shotgun (WGS) entry which is preliminary data.</text>
</comment>
<feature type="compositionally biased region" description="Low complexity" evidence="2">
    <location>
        <begin position="89"/>
        <end position="107"/>
    </location>
</feature>
<sequence>MDLLNHSKSYLLFNSFEYDAPSLRKTPQNTTNTTPTQVLFIHFVTVAIGPAHHPWLRVVVYPYHTEQSRPLQDDQVSLDTVADDPRMASSSLLSSRLSRPSVQSISSTESTTTNVPRLQRSSSHSSQASHRPARVSGSPAIRKLVVSSPVSVSGQYVLNTPYRHAPVGDPTWEKTNALAELIKFEKLYMDELKSTLEKLTRAMEEHDEISLKPIIDALSNVLSIAQELEKNFKTNMECYGFGGLSQMGNFFQDYTANYPVFQQIITERKLDTQMSLELAGVEVGLSLPLERLVHYRFFFRRMLAVSDETEREGLNGLYMTIQNLCTLAYKVVNVEDTFSDMCMLEDELMLAECKSFEDTVFTHRIALVLIKPTENFPMPLCPRKEFVGEFSKIDYAHKESPVSQEERPFRLRRPQRDGLVKKLLELKRGLETPRTRRSRRLSIDTTHSTSSNKSTPKSASKSQRLSYPHSRNSGGLGLLMKPIESKVSASSIKSPNSSTPLSPSYNYINHLTSLESKGAIVLFHERCQPFLFKNDEWQDLALCFISVCTNGRQSWIDLRLVGTCRLIVSSAITPLCVLDHIPQMHSVRLNLVTENAKYRSYTVQFEGPASADRLYVLLQGKLINAIHDTLDNARQHTILAPGSPSFDSLDEGAICHYRFEHSWISSGQKSWISTGEAGAVSDGEKVQIPTGAALVKIFTNTGVHPWLYITSCIDIESILYSIPLRPGMVRFQLEPEFYTISTYVDDSSDVFEILLYSSDSIQLSSINSIFRDVIASERRRLQTNAEQLVLRGVTDAFCDQTDLDVDTQLVPRDGVEAALLDACVEAAEFVELTSYRVPPHIAVDESSTNLPGLFLDGYDDTVISTLEGERDGDDDMQEEPNIIDDGIEEIILMSPDATGKETVALLSSSRLRSSTGIVGAEAPQTAGKDNSHLECPVENIASPQDCYDVIKSTEVFARGDSGMVLVDEPSVTKGSCSFRMEQVRSQEAKSPEEFYEVVQGRQYEINIARRTVMLIDPKTSKGRSVEASTVIGNYLDQRTMVNWETVFNPKIVDDLSKRTTWCCRRCAQTLEKSFQSLARSSQHQAEYETKSTIQAAIQPAEIMANKVIGEITSTQPHNEIVRKSEKPSGVVTTKDPSSPPAKNVTAPISLQRLQSSHIPSGQPPPAASARPLLPVEVIRNPVPPSIPSPVGRSQTLRRTIDNIHKMSIGTRRLLEERENARLELLDALETVESLRRESEGLDRLLNELQAEVRGFMHGNLVPFFDTRK</sequence>
<feature type="compositionally biased region" description="Low complexity" evidence="2">
    <location>
        <begin position="116"/>
        <end position="130"/>
    </location>
</feature>
<gene>
    <name evidence="3" type="ORF">SeMB42_g03821</name>
</gene>
<accession>A0A507D447</accession>
<evidence type="ECO:0008006" key="5">
    <source>
        <dbReference type="Google" id="ProtNLM"/>
    </source>
</evidence>
<feature type="region of interest" description="Disordered" evidence="2">
    <location>
        <begin position="431"/>
        <end position="477"/>
    </location>
</feature>
<proteinExistence type="predicted"/>
<feature type="compositionally biased region" description="Polar residues" evidence="2">
    <location>
        <begin position="443"/>
        <end position="473"/>
    </location>
</feature>
<dbReference type="EMBL" id="QEAN01000143">
    <property type="protein sequence ID" value="TPX46097.1"/>
    <property type="molecule type" value="Genomic_DNA"/>
</dbReference>
<name>A0A507D447_9FUNG</name>
<protein>
    <recommendedName>
        <fullName evidence="5">DH domain-containing protein</fullName>
    </recommendedName>
</protein>
<feature type="region of interest" description="Disordered" evidence="2">
    <location>
        <begin position="89"/>
        <end position="138"/>
    </location>
</feature>
<keyword evidence="1" id="KW-0175">Coiled coil</keyword>
<evidence type="ECO:0000256" key="2">
    <source>
        <dbReference type="SAM" id="MobiDB-lite"/>
    </source>
</evidence>
<reference evidence="3 4" key="1">
    <citation type="journal article" date="2019" name="Sci. Rep.">
        <title>Comparative genomics of chytrid fungi reveal insights into the obligate biotrophic and pathogenic lifestyle of Synchytrium endobioticum.</title>
        <authorList>
            <person name="van de Vossenberg B.T.L.H."/>
            <person name="Warris S."/>
            <person name="Nguyen H.D.T."/>
            <person name="van Gent-Pelzer M.P.E."/>
            <person name="Joly D.L."/>
            <person name="van de Geest H.C."/>
            <person name="Bonants P.J.M."/>
            <person name="Smith D.S."/>
            <person name="Levesque C.A."/>
            <person name="van der Lee T.A.J."/>
        </authorList>
    </citation>
    <scope>NUCLEOTIDE SEQUENCE [LARGE SCALE GENOMIC DNA]</scope>
    <source>
        <strain evidence="3 4">MB42</strain>
    </source>
</reference>
<evidence type="ECO:0000256" key="1">
    <source>
        <dbReference type="SAM" id="Coils"/>
    </source>
</evidence>
<dbReference type="AlphaFoldDB" id="A0A507D447"/>
<evidence type="ECO:0000313" key="4">
    <source>
        <dbReference type="Proteomes" id="UP000317494"/>
    </source>
</evidence>
<dbReference type="InterPro" id="IPR035899">
    <property type="entry name" value="DBL_dom_sf"/>
</dbReference>